<evidence type="ECO:0000313" key="3">
    <source>
        <dbReference type="Proteomes" id="UP000481583"/>
    </source>
</evidence>
<name>A0A6G4UCE7_9ACTN</name>
<dbReference type="Proteomes" id="UP000481583">
    <property type="component" value="Unassembled WGS sequence"/>
</dbReference>
<organism evidence="2 3">
    <name type="scientific">Streptomyces coryli</name>
    <dbReference type="NCBI Taxonomy" id="1128680"/>
    <lineage>
        <taxon>Bacteria</taxon>
        <taxon>Bacillati</taxon>
        <taxon>Actinomycetota</taxon>
        <taxon>Actinomycetes</taxon>
        <taxon>Kitasatosporales</taxon>
        <taxon>Streptomycetaceae</taxon>
        <taxon>Streptomyces</taxon>
    </lineage>
</organism>
<evidence type="ECO:0000313" key="2">
    <source>
        <dbReference type="EMBL" id="NGN69007.1"/>
    </source>
</evidence>
<comment type="caution">
    <text evidence="2">The sequence shown here is derived from an EMBL/GenBank/DDBJ whole genome shotgun (WGS) entry which is preliminary data.</text>
</comment>
<feature type="region of interest" description="Disordered" evidence="1">
    <location>
        <begin position="360"/>
        <end position="380"/>
    </location>
</feature>
<accession>A0A6G4UCE7</accession>
<feature type="compositionally biased region" description="Basic and acidic residues" evidence="1">
    <location>
        <begin position="370"/>
        <end position="380"/>
    </location>
</feature>
<proteinExistence type="predicted"/>
<gene>
    <name evidence="2" type="ORF">G5C51_34605</name>
</gene>
<dbReference type="AlphaFoldDB" id="A0A6G4UCE7"/>
<feature type="region of interest" description="Disordered" evidence="1">
    <location>
        <begin position="1"/>
        <end position="36"/>
    </location>
</feature>
<evidence type="ECO:0000256" key="1">
    <source>
        <dbReference type="SAM" id="MobiDB-lite"/>
    </source>
</evidence>
<keyword evidence="3" id="KW-1185">Reference proteome</keyword>
<dbReference type="RefSeq" id="WP_165243515.1">
    <property type="nucleotide sequence ID" value="NZ_JAAKZV010000250.1"/>
</dbReference>
<sequence length="380" mass="40665">MGNARNSLGAAWREARKKTGDAVSAGVKGAEAAKPEQVRQIKEAGVKAQQKAGGMRRTAAEKRSELTLRLAASSFGSAAGQKLARMGGGVAALPVLSLPADLFNERHGVNVLAQRLKQAPDDAFAHLKLAESLIRMQREMLVLVAARSVATMSPLPLMIREGVRTAGAVSRGDGLPIIDKLLKRAYGLAMARLRKHPSDPESLHAIARVYLAKHNPRGALKPALLGVTGRPQGQSGPVFYTLSRSYQALDDDGNARLSAQAAIDDDFSLGWLILSDLVYGDPALTTTAARRQAYLQALGHVTQKDLVSYAGIRPQAGEVVKSVYALQKSKTITTYSKASESVKQLQGKVVKLSSRARLPMVKRSIPPPEAKAKEEDRSDG</sequence>
<dbReference type="EMBL" id="JAAKZV010000250">
    <property type="protein sequence ID" value="NGN69007.1"/>
    <property type="molecule type" value="Genomic_DNA"/>
</dbReference>
<protein>
    <submittedName>
        <fullName evidence="2">Uncharacterized protein</fullName>
    </submittedName>
</protein>
<reference evidence="2 3" key="1">
    <citation type="submission" date="2020-02" db="EMBL/GenBank/DDBJ databases">
        <title>Whole-genome analyses of novel actinobacteria.</title>
        <authorList>
            <person name="Sahin N."/>
        </authorList>
    </citation>
    <scope>NUCLEOTIDE SEQUENCE [LARGE SCALE GENOMIC DNA]</scope>
    <source>
        <strain evidence="2 3">A7024</strain>
    </source>
</reference>